<evidence type="ECO:0000256" key="3">
    <source>
        <dbReference type="SAM" id="MobiDB-lite"/>
    </source>
</evidence>
<name>A0AAJ0UFA9_HALSE</name>
<keyword evidence="2" id="KW-0547">Nucleotide-binding</keyword>
<feature type="domain" description="Helicase ATP-binding" evidence="4">
    <location>
        <begin position="325"/>
        <end position="511"/>
    </location>
</feature>
<sequence>MSATASLSLKAYDWEQCYATSDLRPDGQPVDILHDFYIPALSRSLRYDRVAGYFTSTSLAAASQGFSRFVAQGGKARFIVGLQLTPEDAEAILQGHQQRAAEPMLAALAGAPEWPASVRQGVELLGWMIAHGCLQVRVGLRVHGQPGPDQGTPKPLDYAQDGYLHEKWAIFSDGQEALFISGSMNESQTALAVNAENITVQPSWIDWNRKLLASKRASFETLWRGKHAFIRTLSLPEAVRERLIQIADSAGVLREIDGTPMPMPPPEKTNGDAQDNPDEVVAPRFSERLRFAMIRLAPLLPGGERAALETTPIEPWPHQRFVARRLLETYPRNHLLCDEVGLGKTIEAGLAFRALWLSGRAKSIRVFAPASLTSQWLNEMAEKFMLPFVRRTRRSGDWERIELRTGEPISGKGRMFDAPLEIISTGLIINRKGGRLLAQFPETDLVLVDEAHKARRQSPDNSAQMPRYNKLYQELRDALYGRSRALLLATATPMQLNRVEAFDLLKLMPSAGAVQFSEDLCELFYRVRERLLQGESLAEYETQWLGRYLREARTSSPAQWRFVEEQVLSLFGKMGLQDFVDSGQPPLGGWHELQPSLSLLAPLGRSMLRHSRSLLRAYQQEGLLNANLAWREVHPCIIALQGVEFEVYEHLQRYCAELADRINANMTEGKQRAAIGFYLCFLRLRFASSFHALRCSLERRLSKIEQTLNHKAKQISLDEEDREALEELDEAEVEGLVLKNRSESDLTWEQTAVETLLQHMRRLPSVPKKTHRLLEHIEQRRRQGADRVRQLVVFTRYGDTLTALHQELCRRLPQCPIGTFSGLGGSLRRAGAHQPESMDRTAIKQRFVAGHIDILLCTDAAAEGLNLQSADLLINVDLPWNPMMLEQRIGRIDRIGQHHAQIQVYNYLYQDSVEEVVYSRLVKRFREAISVSGELQFSLLPIQPEDFEDFAKSKDEPGQIDEEELMRRAKAHAVQISERQRLTEFPAQAQKSAYEQLDAEAKIQPLPVSLDSLWQVLSESARPGGYLHALGARIDTFRQGEALVLEGVLGLTEPTLLTSSRVLFEQGLGQEDRRPLHFATYGDPLFERLLDHVLKPTEPPFDTIQQCWVERRPLTALQVGGERLASVDDALAAGQVDEQPITLVSRSIPAIYPQSDQLGRQQRVLLETAAAHFANKKLKEDPDTVKQQIAEFERFQADVKTRPTPVVHFNCEVPDRNAILALKDKLLWPIMNNDSAIMVDGDPLLLDVVRALLLRQLGEMKKHTRTGPNVAKALRERARNG</sequence>
<dbReference type="InterPro" id="IPR001650">
    <property type="entry name" value="Helicase_C-like"/>
</dbReference>
<evidence type="ECO:0000259" key="5">
    <source>
        <dbReference type="PROSITE" id="PS51194"/>
    </source>
</evidence>
<dbReference type="GO" id="GO:0004386">
    <property type="term" value="F:helicase activity"/>
    <property type="evidence" value="ECO:0007669"/>
    <property type="project" value="UniProtKB-KW"/>
</dbReference>
<dbReference type="PROSITE" id="PS51192">
    <property type="entry name" value="HELICASE_ATP_BIND_1"/>
    <property type="match status" value="1"/>
</dbReference>
<dbReference type="Gene3D" id="3.40.50.10810">
    <property type="entry name" value="Tandem AAA-ATPase domain"/>
    <property type="match status" value="1"/>
</dbReference>
<reference evidence="6" key="1">
    <citation type="submission" date="2017-05" db="EMBL/GenBank/DDBJ databases">
        <authorList>
            <person name="Imhoff J.F."/>
            <person name="Rahn T."/>
            <person name="Kuenzel S."/>
            <person name="Neulinger S.C."/>
        </authorList>
    </citation>
    <scope>NUCLEOTIDE SEQUENCE</scope>
    <source>
        <strain evidence="6">DSM 4395</strain>
    </source>
</reference>
<organism evidence="6 7">
    <name type="scientific">Halochromatium salexigens</name>
    <name type="common">Chromatium salexigens</name>
    <dbReference type="NCBI Taxonomy" id="49447"/>
    <lineage>
        <taxon>Bacteria</taxon>
        <taxon>Pseudomonadati</taxon>
        <taxon>Pseudomonadota</taxon>
        <taxon>Gammaproteobacteria</taxon>
        <taxon>Chromatiales</taxon>
        <taxon>Chromatiaceae</taxon>
        <taxon>Halochromatium</taxon>
    </lineage>
</organism>
<keyword evidence="2" id="KW-0347">Helicase</keyword>
<evidence type="ECO:0000259" key="4">
    <source>
        <dbReference type="PROSITE" id="PS51192"/>
    </source>
</evidence>
<dbReference type="RefSeq" id="WP_201244808.1">
    <property type="nucleotide sequence ID" value="NZ_NHSF01000051.1"/>
</dbReference>
<dbReference type="InterPro" id="IPR038718">
    <property type="entry name" value="SNF2-like_sf"/>
</dbReference>
<accession>A0AAJ0UFA9</accession>
<dbReference type="Pfam" id="PF00176">
    <property type="entry name" value="SNF2-rel_dom"/>
    <property type="match status" value="1"/>
</dbReference>
<dbReference type="GO" id="GO:0016787">
    <property type="term" value="F:hydrolase activity"/>
    <property type="evidence" value="ECO:0007669"/>
    <property type="project" value="UniProtKB-KW"/>
</dbReference>
<dbReference type="Pfam" id="PF00271">
    <property type="entry name" value="Helicase_C"/>
    <property type="match status" value="1"/>
</dbReference>
<dbReference type="CDD" id="cd09179">
    <property type="entry name" value="PLDc_N_DEXD_a"/>
    <property type="match status" value="1"/>
</dbReference>
<evidence type="ECO:0000313" key="7">
    <source>
        <dbReference type="Proteomes" id="UP001296967"/>
    </source>
</evidence>
<dbReference type="InterPro" id="IPR049730">
    <property type="entry name" value="SNF2/RAD54-like_C"/>
</dbReference>
<dbReference type="PANTHER" id="PTHR45766:SF6">
    <property type="entry name" value="SWI_SNF-RELATED MATRIX-ASSOCIATED ACTIN-DEPENDENT REGULATOR OF CHROMATIN SUBFAMILY A-LIKE PROTEIN 1"/>
    <property type="match status" value="1"/>
</dbReference>
<dbReference type="InterPro" id="IPR000330">
    <property type="entry name" value="SNF2_N"/>
</dbReference>
<dbReference type="InterPro" id="IPR027417">
    <property type="entry name" value="P-loop_NTPase"/>
</dbReference>
<reference evidence="6" key="2">
    <citation type="journal article" date="2020" name="Microorganisms">
        <title>Osmotic Adaptation and Compatible Solute Biosynthesis of Phototrophic Bacteria as Revealed from Genome Analyses.</title>
        <authorList>
            <person name="Imhoff J.F."/>
            <person name="Rahn T."/>
            <person name="Kunzel S."/>
            <person name="Keller A."/>
            <person name="Neulinger S.C."/>
        </authorList>
    </citation>
    <scope>NUCLEOTIDE SEQUENCE</scope>
    <source>
        <strain evidence="6">DSM 4395</strain>
    </source>
</reference>
<evidence type="ECO:0000256" key="1">
    <source>
        <dbReference type="ARBA" id="ARBA00022801"/>
    </source>
</evidence>
<dbReference type="GO" id="GO:0005524">
    <property type="term" value="F:ATP binding"/>
    <property type="evidence" value="ECO:0007669"/>
    <property type="project" value="InterPro"/>
</dbReference>
<keyword evidence="7" id="KW-1185">Reference proteome</keyword>
<keyword evidence="2" id="KW-0067">ATP-binding</keyword>
<protein>
    <recommendedName>
        <fullName evidence="8">Helicase</fullName>
    </recommendedName>
</protein>
<keyword evidence="1" id="KW-0378">Hydrolase</keyword>
<dbReference type="PROSITE" id="PS51194">
    <property type="entry name" value="HELICASE_CTER"/>
    <property type="match status" value="1"/>
</dbReference>
<dbReference type="PANTHER" id="PTHR45766">
    <property type="entry name" value="DNA ANNEALING HELICASE AND ENDONUCLEASE ZRANB3 FAMILY MEMBER"/>
    <property type="match status" value="1"/>
</dbReference>
<dbReference type="CDD" id="cd18793">
    <property type="entry name" value="SF2_C_SNF"/>
    <property type="match status" value="1"/>
</dbReference>
<dbReference type="EMBL" id="NHSF01000051">
    <property type="protein sequence ID" value="MBK5930393.1"/>
    <property type="molecule type" value="Genomic_DNA"/>
</dbReference>
<comment type="caution">
    <text evidence="6">The sequence shown here is derived from an EMBL/GenBank/DDBJ whole genome shotgun (WGS) entry which is preliminary data.</text>
</comment>
<evidence type="ECO:0000256" key="2">
    <source>
        <dbReference type="ARBA" id="ARBA00022806"/>
    </source>
</evidence>
<dbReference type="Proteomes" id="UP001296967">
    <property type="component" value="Unassembled WGS sequence"/>
</dbReference>
<evidence type="ECO:0008006" key="8">
    <source>
        <dbReference type="Google" id="ProtNLM"/>
    </source>
</evidence>
<dbReference type="SMART" id="SM00487">
    <property type="entry name" value="DEXDc"/>
    <property type="match status" value="1"/>
</dbReference>
<gene>
    <name evidence="6" type="ORF">CCR82_07630</name>
</gene>
<feature type="region of interest" description="Disordered" evidence="3">
    <location>
        <begin position="257"/>
        <end position="278"/>
    </location>
</feature>
<proteinExistence type="predicted"/>
<dbReference type="Gene3D" id="3.40.50.300">
    <property type="entry name" value="P-loop containing nucleotide triphosphate hydrolases"/>
    <property type="match status" value="1"/>
</dbReference>
<dbReference type="SMART" id="SM00490">
    <property type="entry name" value="HELICc"/>
    <property type="match status" value="1"/>
</dbReference>
<evidence type="ECO:0000313" key="6">
    <source>
        <dbReference type="EMBL" id="MBK5930393.1"/>
    </source>
</evidence>
<dbReference type="SUPFAM" id="SSF52540">
    <property type="entry name" value="P-loop containing nucleoside triphosphate hydrolases"/>
    <property type="match status" value="2"/>
</dbReference>
<feature type="domain" description="Helicase C-terminal" evidence="5">
    <location>
        <begin position="769"/>
        <end position="948"/>
    </location>
</feature>
<dbReference type="InterPro" id="IPR014001">
    <property type="entry name" value="Helicase_ATP-bd"/>
</dbReference>